<dbReference type="SUPFAM" id="SSF51735">
    <property type="entry name" value="NAD(P)-binding Rossmann-fold domains"/>
    <property type="match status" value="1"/>
</dbReference>
<evidence type="ECO:0000256" key="1">
    <source>
        <dbReference type="ARBA" id="ARBA00006484"/>
    </source>
</evidence>
<organism evidence="3 4">
    <name type="scientific">Duganella callida</name>
    <dbReference type="NCBI Taxonomy" id="2561932"/>
    <lineage>
        <taxon>Bacteria</taxon>
        <taxon>Pseudomonadati</taxon>
        <taxon>Pseudomonadota</taxon>
        <taxon>Betaproteobacteria</taxon>
        <taxon>Burkholderiales</taxon>
        <taxon>Oxalobacteraceae</taxon>
        <taxon>Telluria group</taxon>
        <taxon>Duganella</taxon>
    </lineage>
</organism>
<dbReference type="CDD" id="cd05233">
    <property type="entry name" value="SDR_c"/>
    <property type="match status" value="1"/>
</dbReference>
<dbReference type="Gene3D" id="3.40.50.720">
    <property type="entry name" value="NAD(P)-binding Rossmann-like Domain"/>
    <property type="match status" value="1"/>
</dbReference>
<dbReference type="OrthoDB" id="9789083at2"/>
<dbReference type="InterPro" id="IPR036291">
    <property type="entry name" value="NAD(P)-bd_dom_sf"/>
</dbReference>
<dbReference type="PROSITE" id="PS00061">
    <property type="entry name" value="ADH_SHORT"/>
    <property type="match status" value="1"/>
</dbReference>
<proteinExistence type="inferred from homology"/>
<comment type="similarity">
    <text evidence="1">Belongs to the short-chain dehydrogenases/reductases (SDR) family.</text>
</comment>
<gene>
    <name evidence="3" type="ORF">E4L98_16520</name>
</gene>
<dbReference type="PANTHER" id="PTHR44196">
    <property type="entry name" value="DEHYDROGENASE/REDUCTASE SDR FAMILY MEMBER 7B"/>
    <property type="match status" value="1"/>
</dbReference>
<dbReference type="AlphaFoldDB" id="A0A4Y9SE98"/>
<evidence type="ECO:0000256" key="2">
    <source>
        <dbReference type="ARBA" id="ARBA00023002"/>
    </source>
</evidence>
<dbReference type="PRINTS" id="PR00081">
    <property type="entry name" value="GDHRDH"/>
</dbReference>
<reference evidence="3 4" key="1">
    <citation type="submission" date="2019-03" db="EMBL/GenBank/DDBJ databases">
        <title>Draft Genome Sequence of Duganella callidus sp. nov., a Novel Duganella Species Isolated from Cultivated Soil.</title>
        <authorList>
            <person name="Raths R."/>
            <person name="Peta V."/>
            <person name="Bucking H."/>
        </authorList>
    </citation>
    <scope>NUCLEOTIDE SEQUENCE [LARGE SCALE GENOMIC DNA]</scope>
    <source>
        <strain evidence="3 4">DN04</strain>
    </source>
</reference>
<dbReference type="EMBL" id="SPVG01000170">
    <property type="protein sequence ID" value="TFW19281.1"/>
    <property type="molecule type" value="Genomic_DNA"/>
</dbReference>
<dbReference type="InterPro" id="IPR020904">
    <property type="entry name" value="Sc_DH/Rdtase_CS"/>
</dbReference>
<dbReference type="GO" id="GO:0016491">
    <property type="term" value="F:oxidoreductase activity"/>
    <property type="evidence" value="ECO:0007669"/>
    <property type="project" value="UniProtKB-KW"/>
</dbReference>
<dbReference type="GO" id="GO:0016020">
    <property type="term" value="C:membrane"/>
    <property type="evidence" value="ECO:0007669"/>
    <property type="project" value="TreeGrafter"/>
</dbReference>
<dbReference type="RefSeq" id="WP_135202650.1">
    <property type="nucleotide sequence ID" value="NZ_SPVG01000170.1"/>
</dbReference>
<evidence type="ECO:0000313" key="3">
    <source>
        <dbReference type="EMBL" id="TFW19281.1"/>
    </source>
</evidence>
<name>A0A4Y9SE98_9BURK</name>
<dbReference type="Pfam" id="PF00106">
    <property type="entry name" value="adh_short"/>
    <property type="match status" value="1"/>
</dbReference>
<comment type="caution">
    <text evidence="3">The sequence shown here is derived from an EMBL/GenBank/DDBJ whole genome shotgun (WGS) entry which is preliminary data.</text>
</comment>
<dbReference type="Proteomes" id="UP000297729">
    <property type="component" value="Unassembled WGS sequence"/>
</dbReference>
<accession>A0A4Y9SE98</accession>
<dbReference type="PIRSF" id="PIRSF000126">
    <property type="entry name" value="11-beta-HSD1"/>
    <property type="match status" value="1"/>
</dbReference>
<dbReference type="PANTHER" id="PTHR44196:SF2">
    <property type="entry name" value="SHORT-CHAIN DEHYDROGENASE-RELATED"/>
    <property type="match status" value="1"/>
</dbReference>
<keyword evidence="4" id="KW-1185">Reference proteome</keyword>
<keyword evidence="2" id="KW-0560">Oxidoreductase</keyword>
<protein>
    <submittedName>
        <fullName evidence="3">SDR family NAD(P)-dependent oxidoreductase</fullName>
    </submittedName>
</protein>
<evidence type="ECO:0000313" key="4">
    <source>
        <dbReference type="Proteomes" id="UP000297729"/>
    </source>
</evidence>
<sequence>MKIADAKGDWALVTGASSGIGEEYARQLVQAGMHVVLVARRKERLDALAGRLRTGQTQVLALDKDLARTGAVDELRATLAQQGIRIRLLCNIAGVGRWGRFEHGSATQYQEIMVVNMVAPVVMCYAFLPDLESFASSAVINVSSPAVYQPVPYMGVYAASKSFVHQFSQALHGEWAGRGILVQTLVPGPTVSEFDEKAGAYESALTKRDPAAVAVKASLAGLDKGLPVVVSARGTLLQRMFGALAPPSVVIRKVAGMFRPPE</sequence>
<dbReference type="InterPro" id="IPR002347">
    <property type="entry name" value="SDR_fam"/>
</dbReference>